<evidence type="ECO:0000256" key="3">
    <source>
        <dbReference type="SAM" id="MobiDB-lite"/>
    </source>
</evidence>
<dbReference type="PANTHER" id="PTHR22691">
    <property type="entry name" value="YEAST SPT2-RELATED"/>
    <property type="match status" value="1"/>
</dbReference>
<protein>
    <recommendedName>
        <fullName evidence="6">Protein SPT2 homolog</fullName>
    </recommendedName>
</protein>
<proteinExistence type="inferred from homology"/>
<dbReference type="SMART" id="SM00784">
    <property type="entry name" value="SPT2"/>
    <property type="match status" value="1"/>
</dbReference>
<reference evidence="4 5" key="1">
    <citation type="submission" date="2024-11" db="EMBL/GenBank/DDBJ databases">
        <title>A near-complete genome assembly of Cinchona calisaya.</title>
        <authorList>
            <person name="Lian D.C."/>
            <person name="Zhao X.W."/>
            <person name="Wei L."/>
        </authorList>
    </citation>
    <scope>NUCLEOTIDE SEQUENCE [LARGE SCALE GENOMIC DNA]</scope>
    <source>
        <tissue evidence="4">Nenye</tissue>
    </source>
</reference>
<dbReference type="Proteomes" id="UP001630127">
    <property type="component" value="Unassembled WGS sequence"/>
</dbReference>
<feature type="compositionally biased region" description="Pro residues" evidence="3">
    <location>
        <begin position="228"/>
        <end position="243"/>
    </location>
</feature>
<organism evidence="4 5">
    <name type="scientific">Cinchona calisaya</name>
    <dbReference type="NCBI Taxonomy" id="153742"/>
    <lineage>
        <taxon>Eukaryota</taxon>
        <taxon>Viridiplantae</taxon>
        <taxon>Streptophyta</taxon>
        <taxon>Embryophyta</taxon>
        <taxon>Tracheophyta</taxon>
        <taxon>Spermatophyta</taxon>
        <taxon>Magnoliopsida</taxon>
        <taxon>eudicotyledons</taxon>
        <taxon>Gunneridae</taxon>
        <taxon>Pentapetalae</taxon>
        <taxon>asterids</taxon>
        <taxon>lamiids</taxon>
        <taxon>Gentianales</taxon>
        <taxon>Rubiaceae</taxon>
        <taxon>Cinchonoideae</taxon>
        <taxon>Cinchoneae</taxon>
        <taxon>Cinchona</taxon>
    </lineage>
</organism>
<accession>A0ABD3A2W9</accession>
<evidence type="ECO:0000256" key="1">
    <source>
        <dbReference type="ARBA" id="ARBA00006461"/>
    </source>
</evidence>
<evidence type="ECO:0000313" key="4">
    <source>
        <dbReference type="EMBL" id="KAL3525548.1"/>
    </source>
</evidence>
<dbReference type="PANTHER" id="PTHR22691:SF8">
    <property type="entry name" value="PROTEIN SPT2 HOMOLOG"/>
    <property type="match status" value="1"/>
</dbReference>
<dbReference type="AlphaFoldDB" id="A0ABD3A2W9"/>
<comment type="similarity">
    <text evidence="1">Belongs to the SPT2 family.</text>
</comment>
<comment type="caution">
    <text evidence="4">The sequence shown here is derived from an EMBL/GenBank/DDBJ whole genome shotgun (WGS) entry which is preliminary data.</text>
</comment>
<evidence type="ECO:0000313" key="5">
    <source>
        <dbReference type="Proteomes" id="UP001630127"/>
    </source>
</evidence>
<feature type="compositionally biased region" description="Basic residues" evidence="3">
    <location>
        <begin position="1"/>
        <end position="10"/>
    </location>
</feature>
<dbReference type="Pfam" id="PF08243">
    <property type="entry name" value="SPT2"/>
    <property type="match status" value="1"/>
</dbReference>
<evidence type="ECO:0000256" key="2">
    <source>
        <dbReference type="ARBA" id="ARBA00023054"/>
    </source>
</evidence>
<gene>
    <name evidence="4" type="ORF">ACH5RR_013920</name>
</gene>
<keyword evidence="5" id="KW-1185">Reference proteome</keyword>
<name>A0ABD3A2W9_9GENT</name>
<feature type="region of interest" description="Disordered" evidence="3">
    <location>
        <begin position="65"/>
        <end position="272"/>
    </location>
</feature>
<sequence>MVKRRKRKKLKELGIANGSSREKKDVIPGDSYGSFFGPSQPVIAQRVIQESKSLLENHNLAARVIKSNQNGNKSSGSASSASKSQASGQRPKVTNGREDNNPTAAVNRMQAKMGSGRFASGSKPVRSSVDSRKHVGGNNGTLADHRKQLSSGNGSGPGRPLVSKSVPSKAPVGGTAVKKVSIPVARTSAPGMYKPNPSKLQAPVSKQFFTRKEEYPAPGKPKILPKQPILPPKPKQVMRPPPKTSARDTARDKHPRKRPVRHDDDDGDPENAISMIRNMFGYNPRRYEDVDDDSDMKANFDDIMREEERSAKIAWREDEEELLKIQEEDRGSACKKKPKNTNRVIDYLPYSYRSYLAI</sequence>
<feature type="region of interest" description="Disordered" evidence="3">
    <location>
        <begin position="1"/>
        <end position="38"/>
    </location>
</feature>
<feature type="compositionally biased region" description="Low complexity" evidence="3">
    <location>
        <begin position="66"/>
        <end position="89"/>
    </location>
</feature>
<dbReference type="EMBL" id="JBJUIK010000006">
    <property type="protein sequence ID" value="KAL3525548.1"/>
    <property type="molecule type" value="Genomic_DNA"/>
</dbReference>
<evidence type="ECO:0008006" key="6">
    <source>
        <dbReference type="Google" id="ProtNLM"/>
    </source>
</evidence>
<dbReference type="InterPro" id="IPR013256">
    <property type="entry name" value="Chromatin_SPT2"/>
</dbReference>
<keyword evidence="2" id="KW-0175">Coiled coil</keyword>